<feature type="region of interest" description="Disordered" evidence="1">
    <location>
        <begin position="149"/>
        <end position="391"/>
    </location>
</feature>
<feature type="region of interest" description="Disordered" evidence="1">
    <location>
        <begin position="68"/>
        <end position="102"/>
    </location>
</feature>
<feature type="compositionally biased region" description="Polar residues" evidence="1">
    <location>
        <begin position="653"/>
        <end position="662"/>
    </location>
</feature>
<organism evidence="2 3">
    <name type="scientific">Trichogramma kaykai</name>
    <dbReference type="NCBI Taxonomy" id="54128"/>
    <lineage>
        <taxon>Eukaryota</taxon>
        <taxon>Metazoa</taxon>
        <taxon>Ecdysozoa</taxon>
        <taxon>Arthropoda</taxon>
        <taxon>Hexapoda</taxon>
        <taxon>Insecta</taxon>
        <taxon>Pterygota</taxon>
        <taxon>Neoptera</taxon>
        <taxon>Endopterygota</taxon>
        <taxon>Hymenoptera</taxon>
        <taxon>Apocrita</taxon>
        <taxon>Proctotrupomorpha</taxon>
        <taxon>Chalcidoidea</taxon>
        <taxon>Trichogrammatidae</taxon>
        <taxon>Trichogramma</taxon>
    </lineage>
</organism>
<feature type="region of interest" description="Disordered" evidence="1">
    <location>
        <begin position="697"/>
        <end position="717"/>
    </location>
</feature>
<name>A0ABD2W832_9HYME</name>
<proteinExistence type="predicted"/>
<evidence type="ECO:0000313" key="3">
    <source>
        <dbReference type="Proteomes" id="UP001627154"/>
    </source>
</evidence>
<feature type="compositionally biased region" description="Pro residues" evidence="1">
    <location>
        <begin position="190"/>
        <end position="199"/>
    </location>
</feature>
<feature type="compositionally biased region" description="Pro residues" evidence="1">
    <location>
        <begin position="538"/>
        <end position="548"/>
    </location>
</feature>
<feature type="compositionally biased region" description="Basic and acidic residues" evidence="1">
    <location>
        <begin position="251"/>
        <end position="284"/>
    </location>
</feature>
<evidence type="ECO:0000313" key="2">
    <source>
        <dbReference type="EMBL" id="KAL3388981.1"/>
    </source>
</evidence>
<feature type="region of interest" description="Disordered" evidence="1">
    <location>
        <begin position="620"/>
        <end position="677"/>
    </location>
</feature>
<feature type="region of interest" description="Disordered" evidence="1">
    <location>
        <begin position="479"/>
        <end position="515"/>
    </location>
</feature>
<feature type="region of interest" description="Disordered" evidence="1">
    <location>
        <begin position="1"/>
        <end position="46"/>
    </location>
</feature>
<dbReference type="AlphaFoldDB" id="A0ABD2W832"/>
<feature type="compositionally biased region" description="Basic residues" evidence="1">
    <location>
        <begin position="1"/>
        <end position="16"/>
    </location>
</feature>
<feature type="region of interest" description="Disordered" evidence="1">
    <location>
        <begin position="732"/>
        <end position="751"/>
    </location>
</feature>
<feature type="compositionally biased region" description="Polar residues" evidence="1">
    <location>
        <begin position="701"/>
        <end position="717"/>
    </location>
</feature>
<feature type="compositionally biased region" description="Pro residues" evidence="1">
    <location>
        <begin position="30"/>
        <end position="44"/>
    </location>
</feature>
<feature type="compositionally biased region" description="Acidic residues" evidence="1">
    <location>
        <begin position="663"/>
        <end position="677"/>
    </location>
</feature>
<evidence type="ECO:0008006" key="4">
    <source>
        <dbReference type="Google" id="ProtNLM"/>
    </source>
</evidence>
<feature type="compositionally biased region" description="Low complexity" evidence="1">
    <location>
        <begin position="72"/>
        <end position="90"/>
    </location>
</feature>
<sequence length="948" mass="104229">MRQRSGIRTRGTRGHMTRVAARLQRQAEDPPAPPAPPAPVPPPRLSEYNRSVLAAVAEDARLATLAASNSQATAGAVATTTASATDASAGLPPPSTAEDQAPPAEATIGVVDEATHEVVAEDTDERLPVSSQEQGDEDVLVLCASDSNDEDEAYNGATANEFPFPPVAEVPSHWSDEDWDEGVDAGASPWPKPRWPLPRFPATHNLGLSKGQRRQARREKLAAAIERERKLGEALNRGQMPAPISPPTSLRADDRRLTPLLVERRTAKDALRSPKGRPRADPEPRNVSSRNARRRQKRAANKSAKTRSSGEATRPEPQKRLTSASALKKSATREPWPPLVASLPNRRSSGRCDATWPGGATPSKAAQPTHAAMPSTRQVAPTRREDTGGEPWWEAEYQASLRETEPKRRGAVFDGRHMPRDSRVEPPKGGCFICWSTTHGWRTCGQTSEHDFCWNCGRRGVGTPADCPRCREGYQRWMRNQPRRDGPPVHAPRAREVSGLRSPSELAVSRATTPPNSAATITEIVEVSASSSAESLRPPGPIRPPSPPRQALRAIEPPPCTEEGALVAPAVAVPPNAAILPAAQVPALPGPGAMEWVAALNQLAANLGDVSREVREQVMRAAVRPPRRPNNENEAALDEKQSRRRPVIPITRDLTSSSPQSDSDNEDGDAEQQSEDEGEINDFINQKKPLHQSPIYISPIHRSSTPPTYQPNINGVFSPTSVAEHWSINDANEQQQTQGRSSQSDRRQNKINVKRTLFEDYNNISLTKKSCNVLHHSQGDKSQDQPGSSSSSINRTGEKTILNKENIPVQSTVKKSNRLISFKTKILHKQDADKIKLDTEGVRYTVKNGEIYLGLDVYCDEEIWNLYKLRKNPYVFMRDAADLIWGPLKLMNRALELRTCKTKINPNSPRKKLEKDKLSLLEAVVEEYLAEKKTNKKGHCQNNGSNQT</sequence>
<feature type="compositionally biased region" description="Polar residues" evidence="1">
    <location>
        <begin position="732"/>
        <end position="742"/>
    </location>
</feature>
<feature type="compositionally biased region" description="Basic and acidic residues" evidence="1">
    <location>
        <begin position="218"/>
        <end position="232"/>
    </location>
</feature>
<evidence type="ECO:0000256" key="1">
    <source>
        <dbReference type="SAM" id="MobiDB-lite"/>
    </source>
</evidence>
<feature type="region of interest" description="Disordered" evidence="1">
    <location>
        <begin position="775"/>
        <end position="800"/>
    </location>
</feature>
<dbReference type="EMBL" id="JBJJXI010000124">
    <property type="protein sequence ID" value="KAL3388981.1"/>
    <property type="molecule type" value="Genomic_DNA"/>
</dbReference>
<feature type="region of interest" description="Disordered" evidence="1">
    <location>
        <begin position="529"/>
        <end position="555"/>
    </location>
</feature>
<gene>
    <name evidence="2" type="ORF">TKK_015932</name>
</gene>
<accession>A0ABD2W832</accession>
<keyword evidence="3" id="KW-1185">Reference proteome</keyword>
<comment type="caution">
    <text evidence="2">The sequence shown here is derived from an EMBL/GenBank/DDBJ whole genome shotgun (WGS) entry which is preliminary data.</text>
</comment>
<feature type="compositionally biased region" description="Basic and acidic residues" evidence="1">
    <location>
        <begin position="482"/>
        <end position="498"/>
    </location>
</feature>
<reference evidence="2 3" key="1">
    <citation type="journal article" date="2024" name="bioRxiv">
        <title>A reference genome for Trichogramma kaykai: A tiny desert-dwelling parasitoid wasp with competing sex-ratio distorters.</title>
        <authorList>
            <person name="Culotta J."/>
            <person name="Lindsey A.R."/>
        </authorList>
    </citation>
    <scope>NUCLEOTIDE SEQUENCE [LARGE SCALE GENOMIC DNA]</scope>
    <source>
        <strain evidence="2 3">KSX58</strain>
    </source>
</reference>
<feature type="compositionally biased region" description="Basic residues" evidence="1">
    <location>
        <begin position="291"/>
        <end position="300"/>
    </location>
</feature>
<protein>
    <recommendedName>
        <fullName evidence="4">RING-type domain-containing protein</fullName>
    </recommendedName>
</protein>
<dbReference type="Proteomes" id="UP001627154">
    <property type="component" value="Unassembled WGS sequence"/>
</dbReference>